<dbReference type="SUPFAM" id="SSF52833">
    <property type="entry name" value="Thioredoxin-like"/>
    <property type="match status" value="1"/>
</dbReference>
<accession>A0AA37Q6C9</accession>
<dbReference type="Proteomes" id="UP001161325">
    <property type="component" value="Unassembled WGS sequence"/>
</dbReference>
<dbReference type="EMBL" id="BRXS01000001">
    <property type="protein sequence ID" value="GLC23821.1"/>
    <property type="molecule type" value="Genomic_DNA"/>
</dbReference>
<keyword evidence="4" id="KW-0732">Signal</keyword>
<dbReference type="InterPro" id="IPR003782">
    <property type="entry name" value="SCO1/SenC"/>
</dbReference>
<feature type="binding site" evidence="2">
    <location>
        <position position="81"/>
    </location>
    <ligand>
        <name>Cu cation</name>
        <dbReference type="ChEBI" id="CHEBI:23378"/>
    </ligand>
</feature>
<sequence>MRPRPLLLVLASVLALTACARRDAASTPAVTTSVEPAEERVSLYDLPSSWRDQRGATVHLDTLAGRVRVLAMVYTSCHATCPLIVADLKRVEASLTAAQRDDVGFVLVSLDPARDTPGRLAEWAAATRLDPTRWTLLNGDADAVRELAAAIGVRYQAEGPDALAHTNVITVLDADGAVVHQQLGLGAESRGTVDAVQRALR</sequence>
<evidence type="ECO:0000256" key="2">
    <source>
        <dbReference type="PIRSR" id="PIRSR603782-1"/>
    </source>
</evidence>
<organism evidence="5 6">
    <name type="scientific">Roseisolibacter agri</name>
    <dbReference type="NCBI Taxonomy" id="2014610"/>
    <lineage>
        <taxon>Bacteria</taxon>
        <taxon>Pseudomonadati</taxon>
        <taxon>Gemmatimonadota</taxon>
        <taxon>Gemmatimonadia</taxon>
        <taxon>Gemmatimonadales</taxon>
        <taxon>Gemmatimonadaceae</taxon>
        <taxon>Roseisolibacter</taxon>
    </lineage>
</organism>
<keyword evidence="2" id="KW-0186">Copper</keyword>
<feature type="chain" id="PRO_5041470874" evidence="4">
    <location>
        <begin position="21"/>
        <end position="201"/>
    </location>
</feature>
<evidence type="ECO:0000313" key="5">
    <source>
        <dbReference type="EMBL" id="GLC23821.1"/>
    </source>
</evidence>
<dbReference type="InterPro" id="IPR036249">
    <property type="entry name" value="Thioredoxin-like_sf"/>
</dbReference>
<protein>
    <submittedName>
        <fullName evidence="5">Photosynthetic protein synthase I</fullName>
    </submittedName>
</protein>
<keyword evidence="2" id="KW-0479">Metal-binding</keyword>
<dbReference type="GO" id="GO:0046872">
    <property type="term" value="F:metal ion binding"/>
    <property type="evidence" value="ECO:0007669"/>
    <property type="project" value="UniProtKB-KW"/>
</dbReference>
<comment type="similarity">
    <text evidence="1">Belongs to the SCO1/2 family.</text>
</comment>
<keyword evidence="6" id="KW-1185">Reference proteome</keyword>
<evidence type="ECO:0000313" key="6">
    <source>
        <dbReference type="Proteomes" id="UP001161325"/>
    </source>
</evidence>
<feature type="disulfide bond" description="Redox-active" evidence="3">
    <location>
        <begin position="77"/>
        <end position="81"/>
    </location>
</feature>
<keyword evidence="3" id="KW-1015">Disulfide bond</keyword>
<dbReference type="Gene3D" id="3.40.30.10">
    <property type="entry name" value="Glutaredoxin"/>
    <property type="match status" value="1"/>
</dbReference>
<dbReference type="PROSITE" id="PS51257">
    <property type="entry name" value="PROKAR_LIPOPROTEIN"/>
    <property type="match status" value="1"/>
</dbReference>
<comment type="caution">
    <text evidence="5">The sequence shown here is derived from an EMBL/GenBank/DDBJ whole genome shotgun (WGS) entry which is preliminary data.</text>
</comment>
<feature type="binding site" evidence="2">
    <location>
        <position position="165"/>
    </location>
    <ligand>
        <name>Cu cation</name>
        <dbReference type="ChEBI" id="CHEBI:23378"/>
    </ligand>
</feature>
<dbReference type="PANTHER" id="PTHR12151">
    <property type="entry name" value="ELECTRON TRANSPORT PROTIN SCO1/SENC FAMILY MEMBER"/>
    <property type="match status" value="1"/>
</dbReference>
<dbReference type="Pfam" id="PF02630">
    <property type="entry name" value="SCO1-SenC"/>
    <property type="match status" value="1"/>
</dbReference>
<reference evidence="5" key="1">
    <citation type="submission" date="2022-08" db="EMBL/GenBank/DDBJ databases">
        <title>Draft genome sequencing of Roseisolibacter agri AW1220.</title>
        <authorList>
            <person name="Tobiishi Y."/>
            <person name="Tonouchi A."/>
        </authorList>
    </citation>
    <scope>NUCLEOTIDE SEQUENCE</scope>
    <source>
        <strain evidence="5">AW1220</strain>
    </source>
</reference>
<feature type="binding site" evidence="2">
    <location>
        <position position="77"/>
    </location>
    <ligand>
        <name>Cu cation</name>
        <dbReference type="ChEBI" id="CHEBI:23378"/>
    </ligand>
</feature>
<gene>
    <name evidence="5" type="ORF">rosag_03340</name>
</gene>
<dbReference type="PANTHER" id="PTHR12151:SF25">
    <property type="entry name" value="LINALOOL DEHYDRATASE_ISOMERASE DOMAIN-CONTAINING PROTEIN"/>
    <property type="match status" value="1"/>
</dbReference>
<evidence type="ECO:0000256" key="1">
    <source>
        <dbReference type="ARBA" id="ARBA00010996"/>
    </source>
</evidence>
<proteinExistence type="inferred from homology"/>
<dbReference type="AlphaFoldDB" id="A0AA37Q6C9"/>
<evidence type="ECO:0000256" key="4">
    <source>
        <dbReference type="SAM" id="SignalP"/>
    </source>
</evidence>
<name>A0AA37Q6C9_9BACT</name>
<feature type="signal peptide" evidence="4">
    <location>
        <begin position="1"/>
        <end position="20"/>
    </location>
</feature>
<dbReference type="RefSeq" id="WP_284348265.1">
    <property type="nucleotide sequence ID" value="NZ_BRXS01000001.1"/>
</dbReference>
<dbReference type="CDD" id="cd02968">
    <property type="entry name" value="SCO"/>
    <property type="match status" value="1"/>
</dbReference>
<evidence type="ECO:0000256" key="3">
    <source>
        <dbReference type="PIRSR" id="PIRSR603782-2"/>
    </source>
</evidence>